<keyword evidence="4 5" id="KW-0067">ATP-binding</keyword>
<evidence type="ECO:0000256" key="4">
    <source>
        <dbReference type="ARBA" id="ARBA00022840"/>
    </source>
</evidence>
<feature type="region of interest" description="Disordered" evidence="6">
    <location>
        <begin position="13"/>
        <end position="81"/>
    </location>
</feature>
<dbReference type="Pfam" id="PF23080">
    <property type="entry name" value="DUF7046"/>
    <property type="match status" value="1"/>
</dbReference>
<reference evidence="8" key="5">
    <citation type="journal article" date="2021" name="G3 (Bethesda)">
        <title>Aegilops tauschii genome assembly Aet v5.0 features greater sequence contiguity and improved annotation.</title>
        <authorList>
            <person name="Wang L."/>
            <person name="Zhu T."/>
            <person name="Rodriguez J.C."/>
            <person name="Deal K.R."/>
            <person name="Dubcovsky J."/>
            <person name="McGuire P.E."/>
            <person name="Lux T."/>
            <person name="Spannagl M."/>
            <person name="Mayer K.F.X."/>
            <person name="Baldrich P."/>
            <person name="Meyers B.C."/>
            <person name="Huo N."/>
            <person name="Gu Y.Q."/>
            <person name="Zhou H."/>
            <person name="Devos K.M."/>
            <person name="Bennetzen J.L."/>
            <person name="Unver T."/>
            <person name="Budak H."/>
            <person name="Gulick P.J."/>
            <person name="Galiba G."/>
            <person name="Kalapos B."/>
            <person name="Nelson D.R."/>
            <person name="Li P."/>
            <person name="You F.M."/>
            <person name="Luo M.C."/>
            <person name="Dvorak J."/>
        </authorList>
    </citation>
    <scope>NUCLEOTIDE SEQUENCE [LARGE SCALE GENOMIC DNA]</scope>
    <source>
        <strain evidence="8">cv. AL8/78</strain>
    </source>
</reference>
<dbReference type="PANTHER" id="PTHR45707:SF76">
    <property type="entry name" value="PROTEIN KINASE DOMAIN-CONTAINING PROTEIN"/>
    <property type="match status" value="1"/>
</dbReference>
<dbReference type="FunFam" id="1.10.510.10:FF:000870">
    <property type="entry name" value="OSJNBa0016N04.16-like protein"/>
    <property type="match status" value="1"/>
</dbReference>
<keyword evidence="2 5" id="KW-0547">Nucleotide-binding</keyword>
<dbReference type="InterPro" id="IPR008271">
    <property type="entry name" value="Ser/Thr_kinase_AS"/>
</dbReference>
<keyword evidence="3" id="KW-0418">Kinase</keyword>
<dbReference type="PROSITE" id="PS00108">
    <property type="entry name" value="PROTEIN_KINASE_ST"/>
    <property type="match status" value="1"/>
</dbReference>
<dbReference type="Gene3D" id="2.60.40.2700">
    <property type="match status" value="1"/>
</dbReference>
<proteinExistence type="predicted"/>
<dbReference type="SMART" id="SM00220">
    <property type="entry name" value="S_TKc"/>
    <property type="match status" value="1"/>
</dbReference>
<dbReference type="PROSITE" id="PS50011">
    <property type="entry name" value="PROTEIN_KINASE_DOM"/>
    <property type="match status" value="1"/>
</dbReference>
<keyword evidence="1" id="KW-0808">Transferase</keyword>
<dbReference type="SUPFAM" id="SSF56112">
    <property type="entry name" value="Protein kinase-like (PK-like)"/>
    <property type="match status" value="1"/>
</dbReference>
<reference evidence="8" key="3">
    <citation type="journal article" date="2017" name="Nature">
        <title>Genome sequence of the progenitor of the wheat D genome Aegilops tauschii.</title>
        <authorList>
            <person name="Luo M.C."/>
            <person name="Gu Y.Q."/>
            <person name="Puiu D."/>
            <person name="Wang H."/>
            <person name="Twardziok S.O."/>
            <person name="Deal K.R."/>
            <person name="Huo N."/>
            <person name="Zhu T."/>
            <person name="Wang L."/>
            <person name="Wang Y."/>
            <person name="McGuire P.E."/>
            <person name="Liu S."/>
            <person name="Long H."/>
            <person name="Ramasamy R.K."/>
            <person name="Rodriguez J.C."/>
            <person name="Van S.L."/>
            <person name="Yuan L."/>
            <person name="Wang Z."/>
            <person name="Xia Z."/>
            <person name="Xiao L."/>
            <person name="Anderson O.D."/>
            <person name="Ouyang S."/>
            <person name="Liang Y."/>
            <person name="Zimin A.V."/>
            <person name="Pertea G."/>
            <person name="Qi P."/>
            <person name="Bennetzen J.L."/>
            <person name="Dai X."/>
            <person name="Dawson M.W."/>
            <person name="Muller H.G."/>
            <person name="Kugler K."/>
            <person name="Rivarola-Duarte L."/>
            <person name="Spannagl M."/>
            <person name="Mayer K.F.X."/>
            <person name="Lu F.H."/>
            <person name="Bevan M.W."/>
            <person name="Leroy P."/>
            <person name="Li P."/>
            <person name="You F.M."/>
            <person name="Sun Q."/>
            <person name="Liu Z."/>
            <person name="Lyons E."/>
            <person name="Wicker T."/>
            <person name="Salzberg S.L."/>
            <person name="Devos K.M."/>
            <person name="Dvorak J."/>
        </authorList>
    </citation>
    <scope>NUCLEOTIDE SEQUENCE [LARGE SCALE GENOMIC DNA]</scope>
    <source>
        <strain evidence="8">cv. AL8/78</strain>
    </source>
</reference>
<reference evidence="8" key="4">
    <citation type="submission" date="2019-03" db="UniProtKB">
        <authorList>
            <consortium name="EnsemblPlants"/>
        </authorList>
    </citation>
    <scope>IDENTIFICATION</scope>
</reference>
<evidence type="ECO:0000256" key="3">
    <source>
        <dbReference type="ARBA" id="ARBA00022777"/>
    </source>
</evidence>
<name>A0A453T3W7_AEGTS</name>
<dbReference type="AlphaFoldDB" id="A0A453T3W7"/>
<keyword evidence="9" id="KW-1185">Reference proteome</keyword>
<protein>
    <recommendedName>
        <fullName evidence="7">Protein kinase domain-containing protein</fullName>
    </recommendedName>
</protein>
<dbReference type="PROSITE" id="PS00107">
    <property type="entry name" value="PROTEIN_KINASE_ATP"/>
    <property type="match status" value="1"/>
</dbReference>
<dbReference type="InterPro" id="IPR056284">
    <property type="entry name" value="AIR9-like_A9"/>
</dbReference>
<dbReference type="PANTHER" id="PTHR45707">
    <property type="entry name" value="C2 CALCIUM/LIPID-BINDING PLANT PHOSPHORIBOSYLTRANSFERASE FAMILY PROTEIN"/>
    <property type="match status" value="1"/>
</dbReference>
<organism evidence="8 9">
    <name type="scientific">Aegilops tauschii subsp. strangulata</name>
    <name type="common">Goatgrass</name>
    <dbReference type="NCBI Taxonomy" id="200361"/>
    <lineage>
        <taxon>Eukaryota</taxon>
        <taxon>Viridiplantae</taxon>
        <taxon>Streptophyta</taxon>
        <taxon>Embryophyta</taxon>
        <taxon>Tracheophyta</taxon>
        <taxon>Spermatophyta</taxon>
        <taxon>Magnoliopsida</taxon>
        <taxon>Liliopsida</taxon>
        <taxon>Poales</taxon>
        <taxon>Poaceae</taxon>
        <taxon>BOP clade</taxon>
        <taxon>Pooideae</taxon>
        <taxon>Triticodae</taxon>
        <taxon>Triticeae</taxon>
        <taxon>Triticinae</taxon>
        <taxon>Aegilops</taxon>
    </lineage>
</organism>
<accession>A0A453T3W7</accession>
<feature type="binding site" evidence="5">
    <location>
        <position position="126"/>
    </location>
    <ligand>
        <name>ATP</name>
        <dbReference type="ChEBI" id="CHEBI:30616"/>
    </ligand>
</feature>
<feature type="domain" description="Protein kinase" evidence="7">
    <location>
        <begin position="98"/>
        <end position="394"/>
    </location>
</feature>
<dbReference type="Gene3D" id="3.30.200.20">
    <property type="entry name" value="Phosphorylase Kinase, domain 1"/>
    <property type="match status" value="1"/>
</dbReference>
<dbReference type="STRING" id="200361.A0A453T3W7"/>
<dbReference type="Proteomes" id="UP000015105">
    <property type="component" value="Chromosome 7D"/>
</dbReference>
<evidence type="ECO:0000313" key="8">
    <source>
        <dbReference type="EnsemblPlants" id="AET7Gv21222700.7"/>
    </source>
</evidence>
<feature type="compositionally biased region" description="Basic residues" evidence="6">
    <location>
        <begin position="21"/>
        <end position="33"/>
    </location>
</feature>
<dbReference type="GO" id="GO:0005524">
    <property type="term" value="F:ATP binding"/>
    <property type="evidence" value="ECO:0007669"/>
    <property type="project" value="UniProtKB-UniRule"/>
</dbReference>
<dbReference type="InterPro" id="IPR011009">
    <property type="entry name" value="Kinase-like_dom_sf"/>
</dbReference>
<dbReference type="InterPro" id="IPR017441">
    <property type="entry name" value="Protein_kinase_ATP_BS"/>
</dbReference>
<dbReference type="Pfam" id="PF00069">
    <property type="entry name" value="Pkinase"/>
    <property type="match status" value="1"/>
</dbReference>
<evidence type="ECO:0000256" key="1">
    <source>
        <dbReference type="ARBA" id="ARBA00022679"/>
    </source>
</evidence>
<evidence type="ECO:0000259" key="7">
    <source>
        <dbReference type="PROSITE" id="PS50011"/>
    </source>
</evidence>
<evidence type="ECO:0000313" key="9">
    <source>
        <dbReference type="Proteomes" id="UP000015105"/>
    </source>
</evidence>
<feature type="compositionally biased region" description="Polar residues" evidence="6">
    <location>
        <begin position="411"/>
        <end position="427"/>
    </location>
</feature>
<dbReference type="InterPro" id="IPR055474">
    <property type="entry name" value="DUF7046"/>
</dbReference>
<dbReference type="GO" id="GO:0004672">
    <property type="term" value="F:protein kinase activity"/>
    <property type="evidence" value="ECO:0007669"/>
    <property type="project" value="InterPro"/>
</dbReference>
<evidence type="ECO:0000256" key="6">
    <source>
        <dbReference type="SAM" id="MobiDB-lite"/>
    </source>
</evidence>
<dbReference type="FunFam" id="3.30.200.20:FF:000465">
    <property type="entry name" value="Cysteine-rich receptor-like protein kinase 6"/>
    <property type="match status" value="1"/>
</dbReference>
<feature type="region of interest" description="Disordered" evidence="6">
    <location>
        <begin position="411"/>
        <end position="432"/>
    </location>
</feature>
<evidence type="ECO:0000256" key="2">
    <source>
        <dbReference type="ARBA" id="ARBA00022741"/>
    </source>
</evidence>
<dbReference type="FunFam" id="2.60.40.2700:FF:000001">
    <property type="entry name" value="Transmembrane protein"/>
    <property type="match status" value="1"/>
</dbReference>
<sequence length="783" mass="88177">ISTEFTSEILVDTRHSASASRTRRRQSVQHRRSAAAQPVCPRRAPELQSSVGKQGTPRLPPSSTSRQAVSRKGNGMDDACSRPTLMPLDLLREITNGFSEERRLGSGSFGKVYEGVLQDGKKIAVKMLYDMPGLDDEQFKNEFKNLTWLRHQNIVRLVGYCYDIQEIQVMHEGRLILAERTHRALCLEYMSKGSLENYLSDECDRYDWHTGYGIINGICKGLKYLHNELEPPIYHLDLKPANVLLDENMVPRIADFGMSRLFTDEQTRATRSSLGTFGYLPPEYIHNNLISNKFDIFSLGVVIIKIMAGRAGYFNSAEMPSREFTDLVQEKWTTKLLETFNLRKAYSAQVRICIKIALSCVQEDRHKRPTIQDIVDRLNNTVAKCTDAARMDWFLIYQDSLGHLTQPGNISNLHCEQETPSKNNPSPSYDMEADKNIFPRYAQDPIDKHVNHIYHGSTFNQDTATIIHSTCFEENASPTKAVLDGDSPNDNQEYSADGNSLPGVEGFQISGDPKPGSTLRACGFSINGTTVCHIQWVHYLKDGTRHSIEGATTSDYVVTADDVDTLLAVDCTPMDDNGRQGNLVMEFANNANKITCDPELQNDVNICISRGRADFDVFVLMYSPEEWEHATLVLRRTGYQVNLSRKDEILIDEKYSPNVQIKIPIGRTTQFILVSSRGVNLPFNTQGITEPSTEDNDIRLRDLTVLVFRAFQNKTPLSSLVLPKETDAISFAKEKNIDDIPSSSTKNPIAEPPAFLSKKRWLSSFFKRKGKGLARCASQENSL</sequence>
<dbReference type="Gene3D" id="1.10.510.10">
    <property type="entry name" value="Transferase(Phosphotransferase) domain 1"/>
    <property type="match status" value="1"/>
</dbReference>
<evidence type="ECO:0000256" key="5">
    <source>
        <dbReference type="PROSITE-ProRule" id="PRU10141"/>
    </source>
</evidence>
<dbReference type="EnsemblPlants" id="AET7Gv21222700.7">
    <property type="protein sequence ID" value="AET7Gv21222700.7"/>
    <property type="gene ID" value="AET7Gv21222700"/>
</dbReference>
<dbReference type="Pfam" id="PF23197">
    <property type="entry name" value="IG_AIR9"/>
    <property type="match status" value="1"/>
</dbReference>
<dbReference type="Gramene" id="AET7Gv21222700.7">
    <property type="protein sequence ID" value="AET7Gv21222700.7"/>
    <property type="gene ID" value="AET7Gv21222700"/>
</dbReference>
<dbReference type="InterPro" id="IPR000719">
    <property type="entry name" value="Prot_kinase_dom"/>
</dbReference>
<reference evidence="9" key="1">
    <citation type="journal article" date="2014" name="Science">
        <title>Ancient hybridizations among the ancestral genomes of bread wheat.</title>
        <authorList>
            <consortium name="International Wheat Genome Sequencing Consortium,"/>
            <person name="Marcussen T."/>
            <person name="Sandve S.R."/>
            <person name="Heier L."/>
            <person name="Spannagl M."/>
            <person name="Pfeifer M."/>
            <person name="Jakobsen K.S."/>
            <person name="Wulff B.B."/>
            <person name="Steuernagel B."/>
            <person name="Mayer K.F."/>
            <person name="Olsen O.A."/>
        </authorList>
    </citation>
    <scope>NUCLEOTIDE SEQUENCE [LARGE SCALE GENOMIC DNA]</scope>
    <source>
        <strain evidence="9">cv. AL8/78</strain>
    </source>
</reference>
<reference evidence="9" key="2">
    <citation type="journal article" date="2017" name="Nat. Plants">
        <title>The Aegilops tauschii genome reveals multiple impacts of transposons.</title>
        <authorList>
            <person name="Zhao G."/>
            <person name="Zou C."/>
            <person name="Li K."/>
            <person name="Wang K."/>
            <person name="Li T."/>
            <person name="Gao L."/>
            <person name="Zhang X."/>
            <person name="Wang H."/>
            <person name="Yang Z."/>
            <person name="Liu X."/>
            <person name="Jiang W."/>
            <person name="Mao L."/>
            <person name="Kong X."/>
            <person name="Jiao Y."/>
            <person name="Jia J."/>
        </authorList>
    </citation>
    <scope>NUCLEOTIDE SEQUENCE [LARGE SCALE GENOMIC DNA]</scope>
    <source>
        <strain evidence="9">cv. AL8/78</strain>
    </source>
</reference>